<gene>
    <name evidence="3" type="ORF">WN944_014104</name>
</gene>
<evidence type="ECO:0000313" key="4">
    <source>
        <dbReference type="Proteomes" id="UP001428341"/>
    </source>
</evidence>
<evidence type="ECO:0000259" key="2">
    <source>
        <dbReference type="Pfam" id="PF14111"/>
    </source>
</evidence>
<evidence type="ECO:0000313" key="3">
    <source>
        <dbReference type="EMBL" id="KAK9198918.1"/>
    </source>
</evidence>
<sequence length="281" mass="33169">MDTKEIIKTCKAISLNGETRGKVTIKSKMKEMGEKIFAGCLMGKGLLNREVKNEGFKAALLLVWKIMKEVKIEELRENIFIFHFGNEADKKKVFAEVPWHFDRALIVLTEPVGIEEITKQEEDENEMDSEEQERRENKAKEILMPIRYERLPDFCYIYSQIGHQYREYVNYKNQLREEMAYEPWMKALTMTEQLKQNKRKENIRPEQGKKSQSHYSTMEVQEKLGKTNTGQEPSRGGDSLEMSNQNSKKQLVIKKVNWRKEGINLRREVRNKLRGKKKKKC</sequence>
<organism evidence="3 4">
    <name type="scientific">Citrus x changshan-huyou</name>
    <dbReference type="NCBI Taxonomy" id="2935761"/>
    <lineage>
        <taxon>Eukaryota</taxon>
        <taxon>Viridiplantae</taxon>
        <taxon>Streptophyta</taxon>
        <taxon>Embryophyta</taxon>
        <taxon>Tracheophyta</taxon>
        <taxon>Spermatophyta</taxon>
        <taxon>Magnoliopsida</taxon>
        <taxon>eudicotyledons</taxon>
        <taxon>Gunneridae</taxon>
        <taxon>Pentapetalae</taxon>
        <taxon>rosids</taxon>
        <taxon>malvids</taxon>
        <taxon>Sapindales</taxon>
        <taxon>Rutaceae</taxon>
        <taxon>Aurantioideae</taxon>
        <taxon>Citrus</taxon>
    </lineage>
</organism>
<dbReference type="Proteomes" id="UP001428341">
    <property type="component" value="Unassembled WGS sequence"/>
</dbReference>
<dbReference type="EMBL" id="JBCGBO010000005">
    <property type="protein sequence ID" value="KAK9198918.1"/>
    <property type="molecule type" value="Genomic_DNA"/>
</dbReference>
<proteinExistence type="predicted"/>
<dbReference type="InterPro" id="IPR025558">
    <property type="entry name" value="DUF4283"/>
</dbReference>
<accession>A0AAP0QIG5</accession>
<keyword evidence="4" id="KW-1185">Reference proteome</keyword>
<dbReference type="Pfam" id="PF14111">
    <property type="entry name" value="DUF4283"/>
    <property type="match status" value="1"/>
</dbReference>
<comment type="caution">
    <text evidence="3">The sequence shown here is derived from an EMBL/GenBank/DDBJ whole genome shotgun (WGS) entry which is preliminary data.</text>
</comment>
<feature type="compositionally biased region" description="Basic and acidic residues" evidence="1">
    <location>
        <begin position="199"/>
        <end position="209"/>
    </location>
</feature>
<feature type="region of interest" description="Disordered" evidence="1">
    <location>
        <begin position="196"/>
        <end position="253"/>
    </location>
</feature>
<evidence type="ECO:0000256" key="1">
    <source>
        <dbReference type="SAM" id="MobiDB-lite"/>
    </source>
</evidence>
<name>A0AAP0QIG5_9ROSI</name>
<reference evidence="3 4" key="1">
    <citation type="submission" date="2024-05" db="EMBL/GenBank/DDBJ databases">
        <title>Haplotype-resolved chromosome-level genome assembly of Huyou (Citrus changshanensis).</title>
        <authorList>
            <person name="Miao C."/>
            <person name="Chen W."/>
            <person name="Wu Y."/>
            <person name="Wang L."/>
            <person name="Zhao S."/>
            <person name="Grierson D."/>
            <person name="Xu C."/>
            <person name="Chen K."/>
        </authorList>
    </citation>
    <scope>NUCLEOTIDE SEQUENCE [LARGE SCALE GENOMIC DNA]</scope>
    <source>
        <strain evidence="3">01-14</strain>
        <tissue evidence="3">Leaf</tissue>
    </source>
</reference>
<protein>
    <recommendedName>
        <fullName evidence="2">DUF4283 domain-containing protein</fullName>
    </recommendedName>
</protein>
<feature type="domain" description="DUF4283" evidence="2">
    <location>
        <begin position="59"/>
        <end position="108"/>
    </location>
</feature>
<dbReference type="AlphaFoldDB" id="A0AAP0QIG5"/>